<sequence length="121" mass="14116">MDVYFGMKKDYYKKNFAFVKLVWIKDAKNMENKLHGIKCRDKVLEVNIVKHLRKSNQFQTHETRQKTTERLLTHPCTSRGVSSQTPMAKDSRAFTQVTTGWSGRMPKRTTLLVVLNTNTHT</sequence>
<evidence type="ECO:0008006" key="3">
    <source>
        <dbReference type="Google" id="ProtNLM"/>
    </source>
</evidence>
<dbReference type="GO" id="GO:0003676">
    <property type="term" value="F:nucleic acid binding"/>
    <property type="evidence" value="ECO:0007669"/>
    <property type="project" value="InterPro"/>
</dbReference>
<dbReference type="EMBL" id="CAKMRJ010003334">
    <property type="protein sequence ID" value="CAH1433426.1"/>
    <property type="molecule type" value="Genomic_DNA"/>
</dbReference>
<name>A0AAU9N6D9_9ASTR</name>
<keyword evidence="2" id="KW-1185">Reference proteome</keyword>
<accession>A0AAU9N6D9</accession>
<protein>
    <recommendedName>
        <fullName evidence="3">RRM domain-containing protein</fullName>
    </recommendedName>
</protein>
<evidence type="ECO:0000313" key="1">
    <source>
        <dbReference type="EMBL" id="CAH1433426.1"/>
    </source>
</evidence>
<dbReference type="SUPFAM" id="SSF54928">
    <property type="entry name" value="RNA-binding domain, RBD"/>
    <property type="match status" value="1"/>
</dbReference>
<gene>
    <name evidence="1" type="ORF">LVIROSA_LOCUS20016</name>
</gene>
<evidence type="ECO:0000313" key="2">
    <source>
        <dbReference type="Proteomes" id="UP001157418"/>
    </source>
</evidence>
<dbReference type="Proteomes" id="UP001157418">
    <property type="component" value="Unassembled WGS sequence"/>
</dbReference>
<dbReference type="AlphaFoldDB" id="A0AAU9N6D9"/>
<dbReference type="InterPro" id="IPR035979">
    <property type="entry name" value="RBD_domain_sf"/>
</dbReference>
<reference evidence="1 2" key="1">
    <citation type="submission" date="2022-01" db="EMBL/GenBank/DDBJ databases">
        <authorList>
            <person name="Xiong W."/>
            <person name="Schranz E."/>
        </authorList>
    </citation>
    <scope>NUCLEOTIDE SEQUENCE [LARGE SCALE GENOMIC DNA]</scope>
</reference>
<proteinExistence type="predicted"/>
<comment type="caution">
    <text evidence="1">The sequence shown here is derived from an EMBL/GenBank/DDBJ whole genome shotgun (WGS) entry which is preliminary data.</text>
</comment>
<organism evidence="1 2">
    <name type="scientific">Lactuca virosa</name>
    <dbReference type="NCBI Taxonomy" id="75947"/>
    <lineage>
        <taxon>Eukaryota</taxon>
        <taxon>Viridiplantae</taxon>
        <taxon>Streptophyta</taxon>
        <taxon>Embryophyta</taxon>
        <taxon>Tracheophyta</taxon>
        <taxon>Spermatophyta</taxon>
        <taxon>Magnoliopsida</taxon>
        <taxon>eudicotyledons</taxon>
        <taxon>Gunneridae</taxon>
        <taxon>Pentapetalae</taxon>
        <taxon>asterids</taxon>
        <taxon>campanulids</taxon>
        <taxon>Asterales</taxon>
        <taxon>Asteraceae</taxon>
        <taxon>Cichorioideae</taxon>
        <taxon>Cichorieae</taxon>
        <taxon>Lactucinae</taxon>
        <taxon>Lactuca</taxon>
    </lineage>
</organism>